<dbReference type="InterPro" id="IPR003339">
    <property type="entry name" value="ABC/ECF_trnsptr_transmembrane"/>
</dbReference>
<evidence type="ECO:0000256" key="2">
    <source>
        <dbReference type="ARBA" id="ARBA00008564"/>
    </source>
</evidence>
<dbReference type="CDD" id="cd16914">
    <property type="entry name" value="EcfT"/>
    <property type="match status" value="1"/>
</dbReference>
<feature type="transmembrane region" description="Helical" evidence="6">
    <location>
        <begin position="38"/>
        <end position="58"/>
    </location>
</feature>
<keyword evidence="4 6" id="KW-1133">Transmembrane helix</keyword>
<dbReference type="RefSeq" id="WP_167639192.1">
    <property type="nucleotide sequence ID" value="NZ_JAATOP010000014.1"/>
</dbReference>
<evidence type="ECO:0000256" key="1">
    <source>
        <dbReference type="ARBA" id="ARBA00004141"/>
    </source>
</evidence>
<accession>A0ABX0W0F4</accession>
<protein>
    <submittedName>
        <fullName evidence="7">Energy-coupling factor transporter transmembrane protein EcfT</fullName>
    </submittedName>
</protein>
<dbReference type="Pfam" id="PF02361">
    <property type="entry name" value="CbiQ"/>
    <property type="match status" value="1"/>
</dbReference>
<keyword evidence="8" id="KW-1185">Reference proteome</keyword>
<name>A0ABX0W0F4_9RHOB</name>
<evidence type="ECO:0000256" key="3">
    <source>
        <dbReference type="ARBA" id="ARBA00022692"/>
    </source>
</evidence>
<evidence type="ECO:0000256" key="4">
    <source>
        <dbReference type="ARBA" id="ARBA00022989"/>
    </source>
</evidence>
<proteinExistence type="inferred from homology"/>
<dbReference type="EMBL" id="JAATOP010000014">
    <property type="protein sequence ID" value="NIY73805.1"/>
    <property type="molecule type" value="Genomic_DNA"/>
</dbReference>
<organism evidence="7 8">
    <name type="scientific">Marivivens donghaensis</name>
    <dbReference type="NCBI Taxonomy" id="1699413"/>
    <lineage>
        <taxon>Bacteria</taxon>
        <taxon>Pseudomonadati</taxon>
        <taxon>Pseudomonadota</taxon>
        <taxon>Alphaproteobacteria</taxon>
        <taxon>Rhodobacterales</taxon>
        <taxon>Paracoccaceae</taxon>
        <taxon>Marivivens group</taxon>
        <taxon>Marivivens</taxon>
    </lineage>
</organism>
<comment type="caution">
    <text evidence="7">The sequence shown here is derived from an EMBL/GenBank/DDBJ whole genome shotgun (WGS) entry which is preliminary data.</text>
</comment>
<evidence type="ECO:0000313" key="7">
    <source>
        <dbReference type="EMBL" id="NIY73805.1"/>
    </source>
</evidence>
<evidence type="ECO:0000256" key="6">
    <source>
        <dbReference type="SAM" id="Phobius"/>
    </source>
</evidence>
<dbReference type="Proteomes" id="UP000709466">
    <property type="component" value="Unassembled WGS sequence"/>
</dbReference>
<keyword evidence="3 6" id="KW-0812">Transmembrane</keyword>
<comment type="similarity">
    <text evidence="2">Belongs to the CbiQ family.</text>
</comment>
<sequence length="201" mass="22222">MLTLCVETPTPLHRVPAGFKLGFMLVSAWLIYALDSVWLVLAAFFVVLTAVNFLGPVIRREMVRAIKPLWIMFVIFGGWIAITVSPLPALILVLRLVTLLMIANLVTLTTPLDQMIDVLMTVLRPFEKLGLKTAPIALAIALVIRFVPVLGERTTTLLQAWKARSTKRPFWRIVAPLTISAMDDAEHVSEALRARGGLAGK</sequence>
<gene>
    <name evidence="7" type="ORF">HCZ30_15350</name>
</gene>
<evidence type="ECO:0000256" key="5">
    <source>
        <dbReference type="ARBA" id="ARBA00023136"/>
    </source>
</evidence>
<comment type="subcellular location">
    <subcellularLocation>
        <location evidence="1">Membrane</location>
        <topology evidence="1">Multi-pass membrane protein</topology>
    </subcellularLocation>
</comment>
<keyword evidence="5 6" id="KW-0472">Membrane</keyword>
<feature type="transmembrane region" description="Helical" evidence="6">
    <location>
        <begin position="12"/>
        <end position="32"/>
    </location>
</feature>
<feature type="transmembrane region" description="Helical" evidence="6">
    <location>
        <begin position="65"/>
        <end position="82"/>
    </location>
</feature>
<evidence type="ECO:0000313" key="8">
    <source>
        <dbReference type="Proteomes" id="UP000709466"/>
    </source>
</evidence>
<reference evidence="7 8" key="1">
    <citation type="submission" date="2020-03" db="EMBL/GenBank/DDBJ databases">
        <title>Bacterial isolates of synthetic phycosphere.</title>
        <authorList>
            <person name="Fu H."/>
            <person name="Moran M.A."/>
        </authorList>
    </citation>
    <scope>NUCLEOTIDE SEQUENCE [LARGE SCALE GENOMIC DNA]</scope>
    <source>
        <strain evidence="7 8">HF1</strain>
    </source>
</reference>